<gene>
    <name evidence="1" type="ORF">Cme02nite_21800</name>
</gene>
<accession>A0A8J3PEZ6</accession>
<dbReference type="Proteomes" id="UP000660339">
    <property type="component" value="Unassembled WGS sequence"/>
</dbReference>
<keyword evidence="2" id="KW-1185">Reference proteome</keyword>
<evidence type="ECO:0000313" key="2">
    <source>
        <dbReference type="Proteomes" id="UP000660339"/>
    </source>
</evidence>
<organism evidence="1 2">
    <name type="scientific">Catellatospora methionotrophica</name>
    <dbReference type="NCBI Taxonomy" id="121620"/>
    <lineage>
        <taxon>Bacteria</taxon>
        <taxon>Bacillati</taxon>
        <taxon>Actinomycetota</taxon>
        <taxon>Actinomycetes</taxon>
        <taxon>Micromonosporales</taxon>
        <taxon>Micromonosporaceae</taxon>
        <taxon>Catellatospora</taxon>
    </lineage>
</organism>
<proteinExistence type="predicted"/>
<dbReference type="EMBL" id="BONJ01000008">
    <property type="protein sequence ID" value="GIG13848.1"/>
    <property type="molecule type" value="Genomic_DNA"/>
</dbReference>
<reference evidence="1" key="1">
    <citation type="submission" date="2021-01" db="EMBL/GenBank/DDBJ databases">
        <title>Whole genome shotgun sequence of Catellatospora methionotrophica NBRC 14553.</title>
        <authorList>
            <person name="Komaki H."/>
            <person name="Tamura T."/>
        </authorList>
    </citation>
    <scope>NUCLEOTIDE SEQUENCE</scope>
    <source>
        <strain evidence="1">NBRC 14553</strain>
    </source>
</reference>
<evidence type="ECO:0000313" key="1">
    <source>
        <dbReference type="EMBL" id="GIG13848.1"/>
    </source>
</evidence>
<name>A0A8J3PEZ6_9ACTN</name>
<protein>
    <submittedName>
        <fullName evidence="1">Uncharacterized protein</fullName>
    </submittedName>
</protein>
<sequence>MTSVTWWVADGLAGVEGLLGAAATAGVCRTARPAASSGATVAAEISCQRLRREREGCEGENMTTVYRPAVTE</sequence>
<dbReference type="AlphaFoldDB" id="A0A8J3PEZ6"/>
<comment type="caution">
    <text evidence="1">The sequence shown here is derived from an EMBL/GenBank/DDBJ whole genome shotgun (WGS) entry which is preliminary data.</text>
</comment>